<evidence type="ECO:0000259" key="3">
    <source>
        <dbReference type="Pfam" id="PF25023"/>
    </source>
</evidence>
<reference evidence="4 5" key="1">
    <citation type="journal article" date="2013" name="ISME J.">
        <title>A metabolic model for members of the genus Tetrasphaera involved in enhanced biological phosphorus removal.</title>
        <authorList>
            <person name="Kristiansen R."/>
            <person name="Nguyen H.T.T."/>
            <person name="Saunders A.M."/>
            <person name="Nielsen J.L."/>
            <person name="Wimmer R."/>
            <person name="Le V.Q."/>
            <person name="McIlroy S.J."/>
            <person name="Petrovski S."/>
            <person name="Seviour R.J."/>
            <person name="Calteau A."/>
            <person name="Nielsen K.L."/>
            <person name="Nielsen P.H."/>
        </authorList>
    </citation>
    <scope>NUCLEOTIDE SEQUENCE [LARGE SCALE GENOMIC DNA]</scope>
    <source>
        <strain evidence="4 5">T1-X7</strain>
    </source>
</reference>
<evidence type="ECO:0000313" key="5">
    <source>
        <dbReference type="Proteomes" id="UP000035721"/>
    </source>
</evidence>
<protein>
    <recommendedName>
        <fullName evidence="3">Teneurin-like YD-shell domain-containing protein</fullName>
    </recommendedName>
</protein>
<keyword evidence="5" id="KW-1185">Reference proteome</keyword>
<dbReference type="STRING" id="1194083.BN12_530029"/>
<feature type="region of interest" description="Disordered" evidence="2">
    <location>
        <begin position="693"/>
        <end position="759"/>
    </location>
</feature>
<evidence type="ECO:0000313" key="4">
    <source>
        <dbReference type="EMBL" id="CCH79695.1"/>
    </source>
</evidence>
<comment type="caution">
    <text evidence="4">The sequence shown here is derived from an EMBL/GenBank/DDBJ whole genome shotgun (WGS) entry which is preliminary data.</text>
</comment>
<dbReference type="Proteomes" id="UP000035721">
    <property type="component" value="Unassembled WGS sequence"/>
</dbReference>
<dbReference type="Pfam" id="PF25023">
    <property type="entry name" value="TEN_YD-shell"/>
    <property type="match status" value="1"/>
</dbReference>
<organism evidence="4 5">
    <name type="scientific">Nostocoides japonicum T1-X7</name>
    <dbReference type="NCBI Taxonomy" id="1194083"/>
    <lineage>
        <taxon>Bacteria</taxon>
        <taxon>Bacillati</taxon>
        <taxon>Actinomycetota</taxon>
        <taxon>Actinomycetes</taxon>
        <taxon>Micrococcales</taxon>
        <taxon>Intrasporangiaceae</taxon>
        <taxon>Nostocoides</taxon>
    </lineage>
</organism>
<feature type="compositionally biased region" description="Low complexity" evidence="2">
    <location>
        <begin position="734"/>
        <end position="759"/>
    </location>
</feature>
<keyword evidence="1" id="KW-0677">Repeat</keyword>
<feature type="compositionally biased region" description="Low complexity" evidence="2">
    <location>
        <begin position="27"/>
        <end position="37"/>
    </location>
</feature>
<dbReference type="PANTHER" id="PTHR32305:SF17">
    <property type="entry name" value="TRNA NUCLEASE WAPA"/>
    <property type="match status" value="1"/>
</dbReference>
<gene>
    <name evidence="4" type="ORF">BN12_530029</name>
</gene>
<dbReference type="InterPro" id="IPR031325">
    <property type="entry name" value="RHS_repeat"/>
</dbReference>
<feature type="domain" description="Teneurin-like YD-shell" evidence="3">
    <location>
        <begin position="447"/>
        <end position="650"/>
    </location>
</feature>
<name>A0A077M6M4_9MICO</name>
<dbReference type="RefSeq" id="WP_048551613.1">
    <property type="nucleotide sequence ID" value="NZ_HF570958.1"/>
</dbReference>
<proteinExistence type="predicted"/>
<dbReference type="InterPro" id="IPR022385">
    <property type="entry name" value="Rhs_assc_core"/>
</dbReference>
<dbReference type="PANTHER" id="PTHR32305">
    <property type="match status" value="1"/>
</dbReference>
<evidence type="ECO:0000256" key="2">
    <source>
        <dbReference type="SAM" id="MobiDB-lite"/>
    </source>
</evidence>
<accession>A0A077M6M4</accession>
<sequence>MTTSYDGAGRPVRVDTRTGAGSASWHTTTTTTSYDGNITTTVPPAGGTPQTVTTDAVGHTITLRQYTTAAGASGAGQDTHYGYRADGLLTGMTDPAGDTWTRRYDMQGRLVSSVDPDTGTTTTTYDDDGDVATTTDAKGQTLAYVYDALGRKTAEHAGTASGTLLASWGYDTATGGVGLPASSTRYVDGDAYTRSVTGYDGQGHVTGTSLVIPASQVGLAGTYTTVSTYNVDGQVKNYLMPTVAGITANAMNYGYTAKGQPASLTIGGAPGGGGVTGTTYSAYGEPLLVQAGVANANVYYTYAYADGTRRLAQASVSRSSGSGDLADVVYGWDDAGNLVKEADTVTDAGAGPVGTDTQCFTYDPLRHLTGAWTPTSGDCTTSPSAAGLGGPAPYWDQWTYDNATGTRTTATVTAAGGAATTTSYAMPAHGDAQPHTLKSATTGTTSTSYGYDADGNTTTITPATGTPTTYGWDTEGHLATTSGPAGDTSNIYDADGALLIAKDATGSTLYPDATTEIRHDTGTGATTVTHAYSWSGKTVAQMTSTTAGNTLTYIATDPQGTGQVAIAAQQTAVTAVRRFDPFGNTRGTTTGTWPSSHTFLDHPQDTTTGLVHLGARDYDPTLGRFLAPDPLIDLTDPTQWNPYQYADNTPTTLTDPTGTKPACLDQGSCTTYSNGHGGITTTTHGHGYLPFHPNPHGPWAGNPHGGDTYTQPGDNPHYHPTSTGHPQPTPHPTITPAQAAAAAQAANRQANTTNARAASQASAKSGWLGLSGGTWTKIGIGLGAVALAATGVGIAADLGAFGALRLGAEGAISSSSAIVGAGAGIVAAGVDMPGCLHGDRVACGGAAMGGGGVLYAVPATAIELGWVSFEGDEDVSRMFSGQAGLLGGGGLAIDMYGASHG</sequence>
<feature type="region of interest" description="Disordered" evidence="2">
    <location>
        <begin position="1"/>
        <end position="37"/>
    </location>
</feature>
<dbReference type="NCBIfam" id="TIGR03696">
    <property type="entry name" value="Rhs_assc_core"/>
    <property type="match status" value="1"/>
</dbReference>
<dbReference type="EMBL" id="CAJB01000385">
    <property type="protein sequence ID" value="CCH79695.1"/>
    <property type="molecule type" value="Genomic_DNA"/>
</dbReference>
<dbReference type="NCBIfam" id="TIGR01643">
    <property type="entry name" value="YD_repeat_2x"/>
    <property type="match status" value="3"/>
</dbReference>
<dbReference type="AlphaFoldDB" id="A0A077M6M4"/>
<dbReference type="InterPro" id="IPR050708">
    <property type="entry name" value="T6SS_VgrG/RHS"/>
</dbReference>
<dbReference type="InterPro" id="IPR056823">
    <property type="entry name" value="TEN-like_YD-shell"/>
</dbReference>
<evidence type="ECO:0000256" key="1">
    <source>
        <dbReference type="ARBA" id="ARBA00022737"/>
    </source>
</evidence>
<dbReference type="Gene3D" id="2.180.10.10">
    <property type="entry name" value="RHS repeat-associated core"/>
    <property type="match status" value="1"/>
</dbReference>
<dbReference type="InterPro" id="IPR006530">
    <property type="entry name" value="YD"/>
</dbReference>
<dbReference type="Pfam" id="PF05593">
    <property type="entry name" value="RHS_repeat"/>
    <property type="match status" value="2"/>
</dbReference>